<dbReference type="Proteomes" id="UP001162030">
    <property type="component" value="Chromosome"/>
</dbReference>
<evidence type="ECO:0000313" key="2">
    <source>
        <dbReference type="EMBL" id="CAI8887545.1"/>
    </source>
</evidence>
<feature type="signal peptide" evidence="1">
    <location>
        <begin position="1"/>
        <end position="24"/>
    </location>
</feature>
<dbReference type="Pfam" id="PF00657">
    <property type="entry name" value="Lipase_GDSL"/>
    <property type="match status" value="1"/>
</dbReference>
<evidence type="ECO:0000256" key="1">
    <source>
        <dbReference type="SAM" id="SignalP"/>
    </source>
</evidence>
<accession>A0ABN8X5B7</accession>
<feature type="chain" id="PRO_5046848892" evidence="1">
    <location>
        <begin position="25"/>
        <end position="294"/>
    </location>
</feature>
<sequence length="294" mass="31923">MRIHSRFTSGTLLTALVAAGSALALEPGQNEPKRLFSLGDSMTRGFNANVPLDNLNLSWVNGYHGFWEDLFGLPDVRSHNQRIDANFGTSGRSNQTAAVNGATMADLTAQASGAAGKNVTYATVLLGANDVCKDSIADLPTDEQFRTRFENGIDTLLANLAAGATVQVVAIPNIVEVYNQGRVKQSLGLVDCPDVWARSGSCGSLLSPDATDSDRAFALSRIMAYNQILKELTENKAAQHQDKFISFTDVSFTYPLTQSELSNIDCFHSSWEGQKALSRETWNSGPFRDHQELD</sequence>
<dbReference type="Gene3D" id="3.40.50.1110">
    <property type="entry name" value="SGNH hydrolase"/>
    <property type="match status" value="1"/>
</dbReference>
<dbReference type="RefSeq" id="WP_026611069.1">
    <property type="nucleotide sequence ID" value="NZ_OX458333.1"/>
</dbReference>
<protein>
    <submittedName>
        <fullName evidence="2">GDSL-like lipase/acylhydrolase family protein</fullName>
    </submittedName>
</protein>
<keyword evidence="1" id="KW-0732">Signal</keyword>
<keyword evidence="3" id="KW-1185">Reference proteome</keyword>
<evidence type="ECO:0000313" key="3">
    <source>
        <dbReference type="Proteomes" id="UP001162030"/>
    </source>
</evidence>
<dbReference type="InterPro" id="IPR036514">
    <property type="entry name" value="SGNH_hydro_sf"/>
</dbReference>
<dbReference type="EMBL" id="OX458333">
    <property type="protein sequence ID" value="CAI8887545.1"/>
    <property type="molecule type" value="Genomic_DNA"/>
</dbReference>
<dbReference type="InterPro" id="IPR001087">
    <property type="entry name" value="GDSL"/>
</dbReference>
<proteinExistence type="predicted"/>
<gene>
    <name evidence="2" type="ORF">MSZNOR_3178</name>
</gene>
<name>A0ABN8X5B7_9GAMM</name>
<reference evidence="2 3" key="1">
    <citation type="submission" date="2023-03" db="EMBL/GenBank/DDBJ databases">
        <authorList>
            <person name="Pearce D."/>
        </authorList>
    </citation>
    <scope>NUCLEOTIDE SEQUENCE [LARGE SCALE GENOMIC DNA]</scope>
    <source>
        <strain evidence="2">Msz</strain>
    </source>
</reference>
<organism evidence="2 3">
    <name type="scientific">Methylocaldum szegediense</name>
    <dbReference type="NCBI Taxonomy" id="73780"/>
    <lineage>
        <taxon>Bacteria</taxon>
        <taxon>Pseudomonadati</taxon>
        <taxon>Pseudomonadota</taxon>
        <taxon>Gammaproteobacteria</taxon>
        <taxon>Methylococcales</taxon>
        <taxon>Methylococcaceae</taxon>
        <taxon>Methylocaldum</taxon>
    </lineage>
</organism>
<dbReference type="SUPFAM" id="SSF52266">
    <property type="entry name" value="SGNH hydrolase"/>
    <property type="match status" value="1"/>
</dbReference>